<proteinExistence type="predicted"/>
<organism evidence="1 2">
    <name type="scientific">Fusibacter ferrireducens</name>
    <dbReference type="NCBI Taxonomy" id="2785058"/>
    <lineage>
        <taxon>Bacteria</taxon>
        <taxon>Bacillati</taxon>
        <taxon>Bacillota</taxon>
        <taxon>Clostridia</taxon>
        <taxon>Eubacteriales</taxon>
        <taxon>Eubacteriales Family XII. Incertae Sedis</taxon>
        <taxon>Fusibacter</taxon>
    </lineage>
</organism>
<dbReference type="EMBL" id="JADKNH010000010">
    <property type="protein sequence ID" value="MBF4694755.1"/>
    <property type="molecule type" value="Genomic_DNA"/>
</dbReference>
<comment type="caution">
    <text evidence="1">The sequence shown here is derived from an EMBL/GenBank/DDBJ whole genome shotgun (WGS) entry which is preliminary data.</text>
</comment>
<dbReference type="InterPro" id="IPR036388">
    <property type="entry name" value="WH-like_DNA-bd_sf"/>
</dbReference>
<keyword evidence="2" id="KW-1185">Reference proteome</keyword>
<protein>
    <submittedName>
        <fullName evidence="1">Uncharacterized protein</fullName>
    </submittedName>
</protein>
<accession>A0ABR9ZY02</accession>
<sequence>MLLSEVKQLDMIDYLKEQLDETVEIKPFKGVKKLPLFLTNEYKFSECKIHDLDCILMEKEDIKFSIDKIIKHLKKVKEFGVERPVLIFNDLDSGKRRKLVIRRVPFIVPGKHLYLPFIFINFTEKVTNVSNKFDKFTAATQMIYIRILLSKENEIVTREIGEELGLSMMTINRGIRQLVSLGIVEEIGLGTKKKYYRMNKKFCWEAGKKYMIPPISKVKYLKHSNNVNHQISSSDLALSALTMMSSEKVISYALDKYSFDQIEPTLIIKESDVEDDMEAVRVERWKYNPNLFSKDGIIDVFSLYAIYQEDNDPRVEIELEQLIEEALCED</sequence>
<evidence type="ECO:0000313" key="2">
    <source>
        <dbReference type="Proteomes" id="UP000614200"/>
    </source>
</evidence>
<dbReference type="InterPro" id="IPR036390">
    <property type="entry name" value="WH_DNA-bd_sf"/>
</dbReference>
<dbReference type="Proteomes" id="UP000614200">
    <property type="component" value="Unassembled WGS sequence"/>
</dbReference>
<gene>
    <name evidence="1" type="ORF">ISU02_16700</name>
</gene>
<reference evidence="1 2" key="1">
    <citation type="submission" date="2020-11" db="EMBL/GenBank/DDBJ databases">
        <title>Fusibacter basophilias sp. nov.</title>
        <authorList>
            <person name="Qiu D."/>
        </authorList>
    </citation>
    <scope>NUCLEOTIDE SEQUENCE [LARGE SCALE GENOMIC DNA]</scope>
    <source>
        <strain evidence="1 2">Q10-2</strain>
    </source>
</reference>
<dbReference type="SUPFAM" id="SSF46785">
    <property type="entry name" value="Winged helix' DNA-binding domain"/>
    <property type="match status" value="1"/>
</dbReference>
<name>A0ABR9ZY02_9FIRM</name>
<evidence type="ECO:0000313" key="1">
    <source>
        <dbReference type="EMBL" id="MBF4694755.1"/>
    </source>
</evidence>
<dbReference type="Gene3D" id="1.10.10.10">
    <property type="entry name" value="Winged helix-like DNA-binding domain superfamily/Winged helix DNA-binding domain"/>
    <property type="match status" value="1"/>
</dbReference>